<dbReference type="InterPro" id="IPR045843">
    <property type="entry name" value="IND-like"/>
</dbReference>
<dbReference type="Proteomes" id="UP000811609">
    <property type="component" value="Chromosome 8"/>
</dbReference>
<evidence type="ECO:0000313" key="9">
    <source>
        <dbReference type="Proteomes" id="UP000811609"/>
    </source>
</evidence>
<keyword evidence="5" id="KW-0539">Nucleus</keyword>
<dbReference type="GO" id="GO:0000978">
    <property type="term" value="F:RNA polymerase II cis-regulatory region sequence-specific DNA binding"/>
    <property type="evidence" value="ECO:0007669"/>
    <property type="project" value="TreeGrafter"/>
</dbReference>
<evidence type="ECO:0000256" key="5">
    <source>
        <dbReference type="ARBA" id="ARBA00023242"/>
    </source>
</evidence>
<dbReference type="GO" id="GO:0000981">
    <property type="term" value="F:DNA-binding transcription factor activity, RNA polymerase II-specific"/>
    <property type="evidence" value="ECO:0007669"/>
    <property type="project" value="TreeGrafter"/>
</dbReference>
<evidence type="ECO:0000256" key="4">
    <source>
        <dbReference type="ARBA" id="ARBA00023163"/>
    </source>
</evidence>
<protein>
    <recommendedName>
        <fullName evidence="7">BHLH domain-containing protein</fullName>
    </recommendedName>
</protein>
<dbReference type="PANTHER" id="PTHR16223">
    <property type="entry name" value="TRANSCRIPTION FACTOR BHLH83-RELATED"/>
    <property type="match status" value="1"/>
</dbReference>
<organism evidence="8 9">
    <name type="scientific">Carya illinoinensis</name>
    <name type="common">Pecan</name>
    <dbReference type="NCBI Taxonomy" id="32201"/>
    <lineage>
        <taxon>Eukaryota</taxon>
        <taxon>Viridiplantae</taxon>
        <taxon>Streptophyta</taxon>
        <taxon>Embryophyta</taxon>
        <taxon>Tracheophyta</taxon>
        <taxon>Spermatophyta</taxon>
        <taxon>Magnoliopsida</taxon>
        <taxon>eudicotyledons</taxon>
        <taxon>Gunneridae</taxon>
        <taxon>Pentapetalae</taxon>
        <taxon>rosids</taxon>
        <taxon>fabids</taxon>
        <taxon>Fagales</taxon>
        <taxon>Juglandaceae</taxon>
        <taxon>Carya</taxon>
    </lineage>
</organism>
<dbReference type="PROSITE" id="PS50888">
    <property type="entry name" value="BHLH"/>
    <property type="match status" value="1"/>
</dbReference>
<reference evidence="8" key="1">
    <citation type="submission" date="2020-12" db="EMBL/GenBank/DDBJ databases">
        <title>WGS assembly of Carya illinoinensis cv. Pawnee.</title>
        <authorList>
            <person name="Platts A."/>
            <person name="Shu S."/>
            <person name="Wright S."/>
            <person name="Barry K."/>
            <person name="Edger P."/>
            <person name="Pires J.C."/>
            <person name="Schmutz J."/>
        </authorList>
    </citation>
    <scope>NUCLEOTIDE SEQUENCE</scope>
    <source>
        <tissue evidence="8">Leaf</tissue>
    </source>
</reference>
<feature type="domain" description="BHLH" evidence="7">
    <location>
        <begin position="240"/>
        <end position="289"/>
    </location>
</feature>
<dbReference type="CDD" id="cd11393">
    <property type="entry name" value="bHLH_AtbHLH_like"/>
    <property type="match status" value="1"/>
</dbReference>
<evidence type="ECO:0000256" key="6">
    <source>
        <dbReference type="SAM" id="MobiDB-lite"/>
    </source>
</evidence>
<evidence type="ECO:0000313" key="8">
    <source>
        <dbReference type="EMBL" id="KAG6645179.1"/>
    </source>
</evidence>
<dbReference type="InterPro" id="IPR011598">
    <property type="entry name" value="bHLH_dom"/>
</dbReference>
<keyword evidence="9" id="KW-1185">Reference proteome</keyword>
<name>A0A8T1PL72_CARIL</name>
<dbReference type="AlphaFoldDB" id="A0A8T1PL72"/>
<evidence type="ECO:0000256" key="1">
    <source>
        <dbReference type="ARBA" id="ARBA00004123"/>
    </source>
</evidence>
<comment type="caution">
    <text evidence="8">The sequence shown here is derived from an EMBL/GenBank/DDBJ whole genome shotgun (WGS) entry which is preliminary data.</text>
</comment>
<evidence type="ECO:0000256" key="3">
    <source>
        <dbReference type="ARBA" id="ARBA00023125"/>
    </source>
</evidence>
<evidence type="ECO:0000256" key="2">
    <source>
        <dbReference type="ARBA" id="ARBA00023015"/>
    </source>
</evidence>
<evidence type="ECO:0000259" key="7">
    <source>
        <dbReference type="PROSITE" id="PS50888"/>
    </source>
</evidence>
<feature type="compositionally biased region" description="Polar residues" evidence="6">
    <location>
        <begin position="222"/>
        <end position="232"/>
    </location>
</feature>
<proteinExistence type="predicted"/>
<dbReference type="EMBL" id="CM031816">
    <property type="protein sequence ID" value="KAG6645179.1"/>
    <property type="molecule type" value="Genomic_DNA"/>
</dbReference>
<dbReference type="GO" id="GO:0046983">
    <property type="term" value="F:protein dimerization activity"/>
    <property type="evidence" value="ECO:0007669"/>
    <property type="project" value="InterPro"/>
</dbReference>
<dbReference type="PANTHER" id="PTHR16223:SF109">
    <property type="entry name" value="BHLH DOMAIN-CONTAINING PROTEIN"/>
    <property type="match status" value="1"/>
</dbReference>
<keyword evidence="2" id="KW-0805">Transcription regulation</keyword>
<sequence length="368" mass="40188">MILGGLIPYDTGAPGQPLRVQAHPPQFQEVCAPGNMEEESGTGNDNPLNLVSTNFGGKANEVSHLPENDPAQNFILSDGKCGNQIIALPLAEWIETPRLCHNYVDYLTESSTFFPKASSEDMVESIPSSVGGIHSVLGGVSKIQSDIMYDNFGMAPASKPVGSLPDMDTSKVWFLRPHDEGGPGNKSISKQCQIHVQHQTLQNSCKNHTSWAQELVGHDDNVSQLDPGNVTTPGFPPKSLRRKGAMATDRNRRLRIGERINALQELLPYSAEGGQASVLDDIIDYIKYLQLQIKDLSRSRLGGESSAEPLVFREGYGHYLSQQVLNEPLEEMVGKLLEENPIAAAQLLESKGFFIMPIDLAEGLCQII</sequence>
<keyword evidence="4" id="KW-0804">Transcription</keyword>
<comment type="subcellular location">
    <subcellularLocation>
        <location evidence="1">Nucleus</location>
    </subcellularLocation>
</comment>
<gene>
    <name evidence="8" type="ORF">CIPAW_08G104100</name>
</gene>
<dbReference type="InterPro" id="IPR045239">
    <property type="entry name" value="bHLH95_bHLH"/>
</dbReference>
<dbReference type="SMART" id="SM00353">
    <property type="entry name" value="HLH"/>
    <property type="match status" value="1"/>
</dbReference>
<dbReference type="GO" id="GO:0005634">
    <property type="term" value="C:nucleus"/>
    <property type="evidence" value="ECO:0007669"/>
    <property type="project" value="UniProtKB-SubCell"/>
</dbReference>
<accession>A0A8T1PL72</accession>
<feature type="region of interest" description="Disordered" evidence="6">
    <location>
        <begin position="221"/>
        <end position="248"/>
    </location>
</feature>
<dbReference type="Pfam" id="PF00010">
    <property type="entry name" value="HLH"/>
    <property type="match status" value="1"/>
</dbReference>
<keyword evidence="3" id="KW-0238">DNA-binding</keyword>